<protein>
    <recommendedName>
        <fullName evidence="4">Nucleotide-diphospho-sugar transferase</fullName>
    </recommendedName>
</protein>
<dbReference type="OrthoDB" id="2014201at2759"/>
<dbReference type="RefSeq" id="XP_003844479.1">
    <property type="nucleotide sequence ID" value="XM_003844431.1"/>
</dbReference>
<dbReference type="InterPro" id="IPR029044">
    <property type="entry name" value="Nucleotide-diphossugar_trans"/>
</dbReference>
<dbReference type="OMA" id="KSKYPIH"/>
<dbReference type="InterPro" id="IPR050587">
    <property type="entry name" value="GNT1/Glycosyltrans_8"/>
</dbReference>
<dbReference type="EMBL" id="FP929138">
    <property type="protein sequence ID" value="CBY01000.1"/>
    <property type="molecule type" value="Genomic_DNA"/>
</dbReference>
<dbReference type="Gene3D" id="3.90.550.10">
    <property type="entry name" value="Spore Coat Polysaccharide Biosynthesis Protein SpsA, Chain A"/>
    <property type="match status" value="1"/>
</dbReference>
<dbReference type="Proteomes" id="UP000002668">
    <property type="component" value="Genome"/>
</dbReference>
<dbReference type="STRING" id="985895.E5ABF9"/>
<dbReference type="AlphaFoldDB" id="E5ABF9"/>
<dbReference type="HOGENOM" id="CLU_048469_0_1_1"/>
<dbReference type="eggNOG" id="KOG1950">
    <property type="taxonomic scope" value="Eukaryota"/>
</dbReference>
<dbReference type="GeneID" id="13293128"/>
<dbReference type="InParanoid" id="E5ABF9"/>
<dbReference type="PANTHER" id="PTHR11183">
    <property type="entry name" value="GLYCOGENIN SUBFAMILY MEMBER"/>
    <property type="match status" value="1"/>
</dbReference>
<proteinExistence type="predicted"/>
<accession>E5ABF9</accession>
<feature type="region of interest" description="Disordered" evidence="1">
    <location>
        <begin position="54"/>
        <end position="107"/>
    </location>
</feature>
<name>E5ABF9_LEPMJ</name>
<reference evidence="3" key="1">
    <citation type="journal article" date="2011" name="Nat. Commun.">
        <title>Effector diversification within compartments of the Leptosphaeria maculans genome affected by Repeat-Induced Point mutations.</title>
        <authorList>
            <person name="Rouxel T."/>
            <person name="Grandaubert J."/>
            <person name="Hane J.K."/>
            <person name="Hoede C."/>
            <person name="van de Wouw A.P."/>
            <person name="Couloux A."/>
            <person name="Dominguez V."/>
            <person name="Anthouard V."/>
            <person name="Bally P."/>
            <person name="Bourras S."/>
            <person name="Cozijnsen A.J."/>
            <person name="Ciuffetti L.M."/>
            <person name="Degrave A."/>
            <person name="Dilmaghani A."/>
            <person name="Duret L."/>
            <person name="Fudal I."/>
            <person name="Goodwin S.B."/>
            <person name="Gout L."/>
            <person name="Glaser N."/>
            <person name="Linglin J."/>
            <person name="Kema G.H.J."/>
            <person name="Lapalu N."/>
            <person name="Lawrence C.B."/>
            <person name="May K."/>
            <person name="Meyer M."/>
            <person name="Ollivier B."/>
            <person name="Poulain J."/>
            <person name="Schoch C.L."/>
            <person name="Simon A."/>
            <person name="Spatafora J.W."/>
            <person name="Stachowiak A."/>
            <person name="Turgeon B.G."/>
            <person name="Tyler B.M."/>
            <person name="Vincent D."/>
            <person name="Weissenbach J."/>
            <person name="Amselem J."/>
            <person name="Quesneville H."/>
            <person name="Oliver R.P."/>
            <person name="Wincker P."/>
            <person name="Balesdent M.-H."/>
            <person name="Howlett B.J."/>
        </authorList>
    </citation>
    <scope>NUCLEOTIDE SEQUENCE [LARGE SCALE GENOMIC DNA]</scope>
    <source>
        <strain evidence="3">JN3 / isolate v23.1.3 / race Av1-4-5-6-7-8</strain>
    </source>
</reference>
<dbReference type="SUPFAM" id="SSF53448">
    <property type="entry name" value="Nucleotide-diphospho-sugar transferases"/>
    <property type="match status" value="1"/>
</dbReference>
<sequence length="403" mass="46543">MANFLSKPRIRAAVILAVLAAILLLEITISRYDSWYGEETAEYRHTHGSKGSVFNHGNVDETPLNDLNDAKHTVSKKKKAKSSKHGKKHKHKSHKCKNVGNKRPKVNPGGSNRAYVTWFSSDGNIHRPLEDDQYFIATRILIWQLLHNPETRTNGIDVVVMVDPTIDSRRRERLAKDGAIIYPVEFLTGTVELHPGRPTWNNIMTKLRVFEMTQYELVLVIDGDSMLLHSLDGVFDDPATRPQKTLPHEPREGFAPMPSTYVLAGLSEIFDSNHQFPPTPGDIKTPGYMNAGFFVCSPSKELFEYYRSFLLVPDERFNSEYMEQNLLRTAHGWDGPMPWKELDYKWNIREPNENDFEQGVVSVHEKFWDTPLIYDNQKVKDWLASRKWEMKGWYDAYDQLFDD</sequence>
<keyword evidence="3" id="KW-1185">Reference proteome</keyword>
<evidence type="ECO:0000256" key="1">
    <source>
        <dbReference type="SAM" id="MobiDB-lite"/>
    </source>
</evidence>
<dbReference type="CAZy" id="GT8">
    <property type="family name" value="Glycosyltransferase Family 8"/>
</dbReference>
<gene>
    <name evidence="2" type="ORF">LEMA_P021300.1</name>
</gene>
<dbReference type="VEuPathDB" id="FungiDB:LEMA_P021300.1"/>
<evidence type="ECO:0000313" key="3">
    <source>
        <dbReference type="Proteomes" id="UP000002668"/>
    </source>
</evidence>
<organism evidence="3">
    <name type="scientific">Leptosphaeria maculans (strain JN3 / isolate v23.1.3 / race Av1-4-5-6-7-8)</name>
    <name type="common">Blackleg fungus</name>
    <name type="synonym">Phoma lingam</name>
    <dbReference type="NCBI Taxonomy" id="985895"/>
    <lineage>
        <taxon>Eukaryota</taxon>
        <taxon>Fungi</taxon>
        <taxon>Dikarya</taxon>
        <taxon>Ascomycota</taxon>
        <taxon>Pezizomycotina</taxon>
        <taxon>Dothideomycetes</taxon>
        <taxon>Pleosporomycetidae</taxon>
        <taxon>Pleosporales</taxon>
        <taxon>Pleosporineae</taxon>
        <taxon>Leptosphaeriaceae</taxon>
        <taxon>Plenodomus</taxon>
        <taxon>Plenodomus lingam/Leptosphaeria maculans species complex</taxon>
    </lineage>
</organism>
<evidence type="ECO:0008006" key="4">
    <source>
        <dbReference type="Google" id="ProtNLM"/>
    </source>
</evidence>
<feature type="compositionally biased region" description="Basic residues" evidence="1">
    <location>
        <begin position="73"/>
        <end position="105"/>
    </location>
</feature>
<evidence type="ECO:0000313" key="2">
    <source>
        <dbReference type="EMBL" id="CBY01000.1"/>
    </source>
</evidence>